<gene>
    <name evidence="2" type="ORF">HJC23_013075</name>
</gene>
<feature type="region of interest" description="Disordered" evidence="1">
    <location>
        <begin position="276"/>
        <end position="316"/>
    </location>
</feature>
<evidence type="ECO:0008006" key="4">
    <source>
        <dbReference type="Google" id="ProtNLM"/>
    </source>
</evidence>
<name>A0ABD3Q795_9STRA</name>
<comment type="caution">
    <text evidence="2">The sequence shown here is derived from an EMBL/GenBank/DDBJ whole genome shotgun (WGS) entry which is preliminary data.</text>
</comment>
<sequence>MTSKRVELLQRERDSFRAHEKRILRERDEILVNIRNHISALENEILRLGGDINKSEYTHLSSPSIDNVVPSIAPFPPVKKPRGRPTMVGENSSKKKRGRPRKSETKIVEVENEITPSKPPKNRHEQPLKPRSGEIGRPNDAMSPLTSIATSLINLKTDLRFLDVASNATNIKIAMGQDWRCDCGELIAHTKTRCGKCRRWKGGKREKKWTLKGRKAKPRIEKAKLIYNMLSNTTLDAGSSLHSEDCNAHSDGADEINIRTEVETIVRNVALAVSRANGKQTNDKKRDSTEQKATEQEVANTDAKRQHLRMQRTEEGARVGDKLVHAPFAFESLCMVAKMHMNSEAPQDEVHHHHSKS</sequence>
<feature type="compositionally biased region" description="Basic and acidic residues" evidence="1">
    <location>
        <begin position="281"/>
        <end position="295"/>
    </location>
</feature>
<reference evidence="2 3" key="1">
    <citation type="journal article" date="2020" name="G3 (Bethesda)">
        <title>Improved Reference Genome for Cyclotella cryptica CCMP332, a Model for Cell Wall Morphogenesis, Salinity Adaptation, and Lipid Production in Diatoms (Bacillariophyta).</title>
        <authorList>
            <person name="Roberts W.R."/>
            <person name="Downey K.M."/>
            <person name="Ruck E.C."/>
            <person name="Traller J.C."/>
            <person name="Alverson A.J."/>
        </authorList>
    </citation>
    <scope>NUCLEOTIDE SEQUENCE [LARGE SCALE GENOMIC DNA]</scope>
    <source>
        <strain evidence="2 3">CCMP332</strain>
    </source>
</reference>
<evidence type="ECO:0000313" key="2">
    <source>
        <dbReference type="EMBL" id="KAL3796018.1"/>
    </source>
</evidence>
<evidence type="ECO:0000313" key="3">
    <source>
        <dbReference type="Proteomes" id="UP001516023"/>
    </source>
</evidence>
<organism evidence="2 3">
    <name type="scientific">Cyclotella cryptica</name>
    <dbReference type="NCBI Taxonomy" id="29204"/>
    <lineage>
        <taxon>Eukaryota</taxon>
        <taxon>Sar</taxon>
        <taxon>Stramenopiles</taxon>
        <taxon>Ochrophyta</taxon>
        <taxon>Bacillariophyta</taxon>
        <taxon>Coscinodiscophyceae</taxon>
        <taxon>Thalassiosirophycidae</taxon>
        <taxon>Stephanodiscales</taxon>
        <taxon>Stephanodiscaceae</taxon>
        <taxon>Cyclotella</taxon>
    </lineage>
</organism>
<evidence type="ECO:0000256" key="1">
    <source>
        <dbReference type="SAM" id="MobiDB-lite"/>
    </source>
</evidence>
<dbReference type="Proteomes" id="UP001516023">
    <property type="component" value="Unassembled WGS sequence"/>
</dbReference>
<keyword evidence="3" id="KW-1185">Reference proteome</keyword>
<dbReference type="AlphaFoldDB" id="A0ABD3Q795"/>
<protein>
    <recommendedName>
        <fullName evidence="4">RanBP2-type domain-containing protein</fullName>
    </recommendedName>
</protein>
<feature type="compositionally biased region" description="Basic and acidic residues" evidence="1">
    <location>
        <begin position="122"/>
        <end position="134"/>
    </location>
</feature>
<feature type="region of interest" description="Disordered" evidence="1">
    <location>
        <begin position="71"/>
        <end position="140"/>
    </location>
</feature>
<accession>A0ABD3Q795</accession>
<proteinExistence type="predicted"/>
<dbReference type="EMBL" id="JABMIG020000066">
    <property type="protein sequence ID" value="KAL3796018.1"/>
    <property type="molecule type" value="Genomic_DNA"/>
</dbReference>